<dbReference type="GO" id="GO:0003677">
    <property type="term" value="F:DNA binding"/>
    <property type="evidence" value="ECO:0007669"/>
    <property type="project" value="UniProtKB-KW"/>
</dbReference>
<evidence type="ECO:0000256" key="2">
    <source>
        <dbReference type="ARBA" id="ARBA00022481"/>
    </source>
</evidence>
<feature type="region of interest" description="Disordered" evidence="6">
    <location>
        <begin position="47"/>
        <end position="85"/>
    </location>
</feature>
<protein>
    <submittedName>
        <fullName evidence="10">LEM domain-containing protein 1</fullName>
    </submittedName>
</protein>
<dbReference type="PROSITE" id="PS50955">
    <property type="entry name" value="LEM_LIKE"/>
    <property type="match status" value="1"/>
</dbReference>
<comment type="similarity">
    <text evidence="1">Belongs to the LEM family.</text>
</comment>
<feature type="domain" description="LEM" evidence="8">
    <location>
        <begin position="76"/>
        <end position="120"/>
    </location>
</feature>
<dbReference type="AlphaFoldDB" id="A0AAV1NWR5"/>
<keyword evidence="11" id="KW-1185">Reference proteome</keyword>
<feature type="region of interest" description="Disordered" evidence="6">
    <location>
        <begin position="120"/>
        <end position="171"/>
    </location>
</feature>
<keyword evidence="3" id="KW-0597">Phosphoprotein</keyword>
<comment type="caution">
    <text evidence="10">The sequence shown here is derived from an EMBL/GenBank/DDBJ whole genome shotgun (WGS) entry which is preliminary data.</text>
</comment>
<keyword evidence="7" id="KW-0812">Transmembrane</keyword>
<evidence type="ECO:0000256" key="4">
    <source>
        <dbReference type="ARBA" id="ARBA00022990"/>
    </source>
</evidence>
<dbReference type="Gene3D" id="1.10.720.40">
    <property type="match status" value="2"/>
</dbReference>
<evidence type="ECO:0000313" key="11">
    <source>
        <dbReference type="Proteomes" id="UP001314229"/>
    </source>
</evidence>
<evidence type="ECO:0000256" key="6">
    <source>
        <dbReference type="SAM" id="MobiDB-lite"/>
    </source>
</evidence>
<dbReference type="Proteomes" id="UP001314229">
    <property type="component" value="Unassembled WGS sequence"/>
</dbReference>
<name>A0AAV1NWR5_SCOSC</name>
<dbReference type="PANTHER" id="PTHR12019:SF22">
    <property type="entry name" value="LAMINA-ASSOCIATED POLYPEPTIDE 2, ISOFORMS BETA_GAMMA"/>
    <property type="match status" value="1"/>
</dbReference>
<keyword evidence="7" id="KW-1133">Transmembrane helix</keyword>
<dbReference type="PANTHER" id="PTHR12019">
    <property type="entry name" value="LAMINA-ASSOCIATED POLYPEPTIDE THYMOPOIETIN"/>
    <property type="match status" value="1"/>
</dbReference>
<feature type="compositionally biased region" description="Acidic residues" evidence="6">
    <location>
        <begin position="136"/>
        <end position="152"/>
    </location>
</feature>
<gene>
    <name evidence="10" type="ORF">FSCOSCO3_A001534</name>
</gene>
<organism evidence="10 11">
    <name type="scientific">Scomber scombrus</name>
    <name type="common">Atlantic mackerel</name>
    <name type="synonym">Scomber vernalis</name>
    <dbReference type="NCBI Taxonomy" id="13677"/>
    <lineage>
        <taxon>Eukaryota</taxon>
        <taxon>Metazoa</taxon>
        <taxon>Chordata</taxon>
        <taxon>Craniata</taxon>
        <taxon>Vertebrata</taxon>
        <taxon>Euteleostomi</taxon>
        <taxon>Actinopterygii</taxon>
        <taxon>Neopterygii</taxon>
        <taxon>Teleostei</taxon>
        <taxon>Neoteleostei</taxon>
        <taxon>Acanthomorphata</taxon>
        <taxon>Pelagiaria</taxon>
        <taxon>Scombriformes</taxon>
        <taxon>Scombridae</taxon>
        <taxon>Scomber</taxon>
    </lineage>
</organism>
<reference evidence="10 11" key="1">
    <citation type="submission" date="2024-01" db="EMBL/GenBank/DDBJ databases">
        <authorList>
            <person name="Alioto T."/>
            <person name="Alioto T."/>
            <person name="Gomez Garrido J."/>
        </authorList>
    </citation>
    <scope>NUCLEOTIDE SEQUENCE [LARGE SCALE GENOMIC DNA]</scope>
</reference>
<dbReference type="InterPro" id="IPR013146">
    <property type="entry name" value="LEM-like_dom"/>
</dbReference>
<dbReference type="PROSITE" id="PS50954">
    <property type="entry name" value="LEM"/>
    <property type="match status" value="1"/>
</dbReference>
<evidence type="ECO:0000256" key="1">
    <source>
        <dbReference type="ARBA" id="ARBA00007744"/>
    </source>
</evidence>
<evidence type="ECO:0000256" key="3">
    <source>
        <dbReference type="ARBA" id="ARBA00022553"/>
    </source>
</evidence>
<feature type="region of interest" description="Disordered" evidence="6">
    <location>
        <begin position="199"/>
        <end position="251"/>
    </location>
</feature>
<evidence type="ECO:0000259" key="9">
    <source>
        <dbReference type="PROSITE" id="PS50955"/>
    </source>
</evidence>
<dbReference type="EMBL" id="CAWUFR010000068">
    <property type="protein sequence ID" value="CAK6963900.1"/>
    <property type="molecule type" value="Genomic_DNA"/>
</dbReference>
<dbReference type="GO" id="GO:0005635">
    <property type="term" value="C:nuclear envelope"/>
    <property type="evidence" value="ECO:0007669"/>
    <property type="project" value="UniProtKB-ARBA"/>
</dbReference>
<evidence type="ECO:0000256" key="7">
    <source>
        <dbReference type="SAM" id="Phobius"/>
    </source>
</evidence>
<feature type="compositionally biased region" description="Acidic residues" evidence="6">
    <location>
        <begin position="54"/>
        <end position="76"/>
    </location>
</feature>
<dbReference type="InterPro" id="IPR051656">
    <property type="entry name" value="LEM_domain"/>
</dbReference>
<dbReference type="InterPro" id="IPR011015">
    <property type="entry name" value="LEM/LEM-like_dom_sf"/>
</dbReference>
<evidence type="ECO:0000256" key="5">
    <source>
        <dbReference type="ARBA" id="ARBA00023125"/>
    </source>
</evidence>
<accession>A0AAV1NWR5</accession>
<sequence>MPVFVEDPAHFSKSRLKSDLIAHNVALPPSKSKKEAYVELHMKHVDQKHAADFSSDEEDQVQEVAEEEEDPDDTEMPDPSGLTDDDLRAALLVHGVKAGPIVASTRALYEQKLRKLLQSDGHDKMNGTEKAVLYSDSEEEEENGEEDDEESGSEGAKQETVEQSGQTQKESRQVELLFQKGGYVYPQCFLPSSRLRARASRHREPSTKWNSGNVLKSSEQGRSRCSQIPAGISRASSVDQRSGLGSGVPSASQSVMCNDSFPSRKFSITEMVEEGSLTCFLMESQTSLSPNVDTEREFNGSNVQEHWSRSNRLDMPAVDKKNHSVYYTPEASTYERKTKLPPEPVKDIYKDLIPDTKTTPTGIHATRRRPIKGAAGRPIQYAYPDTPASPTTLERREVERRLVPIHIQILVFFIVASLLYFIYACIEDNSFNPFVALLDILSQESDIKEGLLLQAETQDRPALFGQE</sequence>
<dbReference type="FunFam" id="1.10.720.40:FF:000001">
    <property type="entry name" value="LEM domain containing 2, isoform CRA_a"/>
    <property type="match status" value="2"/>
</dbReference>
<dbReference type="Pfam" id="PF03020">
    <property type="entry name" value="LEM"/>
    <property type="match status" value="1"/>
</dbReference>
<proteinExistence type="inferred from homology"/>
<keyword evidence="7" id="KW-0472">Membrane</keyword>
<keyword evidence="5" id="KW-0238">DNA-binding</keyword>
<feature type="compositionally biased region" description="Polar residues" evidence="6">
    <location>
        <begin position="207"/>
        <end position="226"/>
    </location>
</feature>
<feature type="transmembrane region" description="Helical" evidence="7">
    <location>
        <begin position="402"/>
        <end position="423"/>
    </location>
</feature>
<evidence type="ECO:0000259" key="8">
    <source>
        <dbReference type="PROSITE" id="PS50954"/>
    </source>
</evidence>
<dbReference type="InterPro" id="IPR003887">
    <property type="entry name" value="LEM_dom"/>
</dbReference>
<dbReference type="SMART" id="SM00540">
    <property type="entry name" value="LEM"/>
    <property type="match status" value="1"/>
</dbReference>
<keyword evidence="2" id="KW-0488">Methylation</keyword>
<feature type="domain" description="LEM-like" evidence="9">
    <location>
        <begin position="5"/>
        <end position="48"/>
    </location>
</feature>
<evidence type="ECO:0000313" key="10">
    <source>
        <dbReference type="EMBL" id="CAK6963900.1"/>
    </source>
</evidence>
<dbReference type="SUPFAM" id="SSF63451">
    <property type="entry name" value="LEM domain"/>
    <property type="match status" value="2"/>
</dbReference>
<keyword evidence="4" id="KW-0007">Acetylation</keyword>
<dbReference type="Pfam" id="PF08198">
    <property type="entry name" value="Thymopoietin"/>
    <property type="match status" value="1"/>
</dbReference>
<dbReference type="CDD" id="cd12940">
    <property type="entry name" value="LEM_LAP2_LEMD1"/>
    <property type="match status" value="1"/>
</dbReference>
<dbReference type="SMART" id="SM01261">
    <property type="entry name" value="Thymopoietin"/>
    <property type="match status" value="2"/>
</dbReference>